<keyword evidence="2" id="KW-1185">Reference proteome</keyword>
<organism evidence="1 2">
    <name type="scientific">Dioscorea alata</name>
    <name type="common">Purple yam</name>
    <dbReference type="NCBI Taxonomy" id="55571"/>
    <lineage>
        <taxon>Eukaryota</taxon>
        <taxon>Viridiplantae</taxon>
        <taxon>Streptophyta</taxon>
        <taxon>Embryophyta</taxon>
        <taxon>Tracheophyta</taxon>
        <taxon>Spermatophyta</taxon>
        <taxon>Magnoliopsida</taxon>
        <taxon>Liliopsida</taxon>
        <taxon>Dioscoreales</taxon>
        <taxon>Dioscoreaceae</taxon>
        <taxon>Dioscorea</taxon>
    </lineage>
</organism>
<protein>
    <submittedName>
        <fullName evidence="1">Protein DMP protein</fullName>
    </submittedName>
</protein>
<evidence type="ECO:0000313" key="2">
    <source>
        <dbReference type="Proteomes" id="UP000827976"/>
    </source>
</evidence>
<name>A0ACB7U1U8_DIOAL</name>
<accession>A0ACB7U1U8</accession>
<proteinExistence type="predicted"/>
<gene>
    <name evidence="1" type="ORF">IHE45_19G134600</name>
</gene>
<dbReference type="EMBL" id="CM037029">
    <property type="protein sequence ID" value="KAH7654286.1"/>
    <property type="molecule type" value="Genomic_DNA"/>
</dbReference>
<comment type="caution">
    <text evidence="1">The sequence shown here is derived from an EMBL/GenBank/DDBJ whole genome shotgun (WGS) entry which is preliminary data.</text>
</comment>
<evidence type="ECO:0000313" key="1">
    <source>
        <dbReference type="EMBL" id="KAH7654286.1"/>
    </source>
</evidence>
<dbReference type="Proteomes" id="UP000827976">
    <property type="component" value="Chromosome 19"/>
</dbReference>
<sequence>MADSSVIQIPLSTTMVTTTELKELTQSPPTITTTKSPSSSSSTIVIDKTLSSAANLAKLLPSGTVLALQTLSPSFANKGNCYTSNRYLTSTLILFCTISCIFFSFTDSLIGNDGKLYYGVATFKGFYVFNYVGEEEDYDKVFKGLKKLRITTLDYVHAIFSALVFFSITFSDASIQSCFFPNAGKDTKEFLVNLPLGAAFLSALVFMIFPTSRKGVGYSDATPTQQQY</sequence>
<reference evidence="2" key="1">
    <citation type="journal article" date="2022" name="Nat. Commun.">
        <title>Chromosome evolution and the genetic basis of agronomically important traits in greater yam.</title>
        <authorList>
            <person name="Bredeson J.V."/>
            <person name="Lyons J.B."/>
            <person name="Oniyinde I.O."/>
            <person name="Okereke N.R."/>
            <person name="Kolade O."/>
            <person name="Nnabue I."/>
            <person name="Nwadili C.O."/>
            <person name="Hribova E."/>
            <person name="Parker M."/>
            <person name="Nwogha J."/>
            <person name="Shu S."/>
            <person name="Carlson J."/>
            <person name="Kariba R."/>
            <person name="Muthemba S."/>
            <person name="Knop K."/>
            <person name="Barton G.J."/>
            <person name="Sherwood A.V."/>
            <person name="Lopez-Montes A."/>
            <person name="Asiedu R."/>
            <person name="Jamnadass R."/>
            <person name="Muchugi A."/>
            <person name="Goodstein D."/>
            <person name="Egesi C.N."/>
            <person name="Featherston J."/>
            <person name="Asfaw A."/>
            <person name="Simpson G.G."/>
            <person name="Dolezel J."/>
            <person name="Hendre P.S."/>
            <person name="Van Deynze A."/>
            <person name="Kumar P.L."/>
            <person name="Obidiegwu J.E."/>
            <person name="Bhattacharjee R."/>
            <person name="Rokhsar D.S."/>
        </authorList>
    </citation>
    <scope>NUCLEOTIDE SEQUENCE [LARGE SCALE GENOMIC DNA]</scope>
    <source>
        <strain evidence="2">cv. TDa95/00328</strain>
    </source>
</reference>